<evidence type="ECO:0000313" key="2">
    <source>
        <dbReference type="Proteomes" id="UP001652626"/>
    </source>
</evidence>
<dbReference type="GO" id="GO:0030414">
    <property type="term" value="F:peptidase inhibitor activity"/>
    <property type="evidence" value="ECO:0007669"/>
    <property type="project" value="UniProtKB-KW"/>
</dbReference>
<dbReference type="RefSeq" id="XP_026485722.2">
    <property type="nucleotide sequence ID" value="XM_026629937.2"/>
</dbReference>
<dbReference type="AlphaFoldDB" id="A0A8B8HLY9"/>
<gene>
    <name evidence="3" type="primary">LOC113393188</name>
</gene>
<keyword evidence="3" id="KW-0646">Protease inhibitor</keyword>
<organism evidence="2 3">
    <name type="scientific">Vanessa tameamea</name>
    <name type="common">Kamehameha butterfly</name>
    <dbReference type="NCBI Taxonomy" id="334116"/>
    <lineage>
        <taxon>Eukaryota</taxon>
        <taxon>Metazoa</taxon>
        <taxon>Ecdysozoa</taxon>
        <taxon>Arthropoda</taxon>
        <taxon>Hexapoda</taxon>
        <taxon>Insecta</taxon>
        <taxon>Pterygota</taxon>
        <taxon>Neoptera</taxon>
        <taxon>Endopterygota</taxon>
        <taxon>Lepidoptera</taxon>
        <taxon>Glossata</taxon>
        <taxon>Ditrysia</taxon>
        <taxon>Papilionoidea</taxon>
        <taxon>Nymphalidae</taxon>
        <taxon>Nymphalinae</taxon>
        <taxon>Vanessa</taxon>
    </lineage>
</organism>
<protein>
    <submittedName>
        <fullName evidence="3">Inducible metalloproteinase inhibitor protein-like</fullName>
    </submittedName>
</protein>
<proteinExistence type="predicted"/>
<keyword evidence="3" id="KW-0483">Metalloprotease inhibitor</keyword>
<dbReference type="Proteomes" id="UP001652626">
    <property type="component" value="Chromosome 6"/>
</dbReference>
<feature type="chain" id="PRO_5045429671" evidence="1">
    <location>
        <begin position="21"/>
        <end position="179"/>
    </location>
</feature>
<feature type="signal peptide" evidence="1">
    <location>
        <begin position="1"/>
        <end position="20"/>
    </location>
</feature>
<name>A0A8B8HLY9_VANTA</name>
<keyword evidence="1" id="KW-0732">Signal</keyword>
<evidence type="ECO:0000256" key="1">
    <source>
        <dbReference type="SAM" id="SignalP"/>
    </source>
</evidence>
<sequence length="179" mass="19750">MTCLTTTAVLLSVLVNLSSGTLSCGINEIIDECPLDCAYDHCPKHEFQDRTPCPKPEVCPPPVCKCGFNYRRAENGTCIPTTECPPFECSRVNEEFNPCPFYCPSDNCDDASPSGECPFFLLIVINCSPSCKCIRNYWRKDGVCVPYTECPNIISANVQDQAVLDETSTAQGFDYVTSE</sequence>
<accession>A0A8B8HLY9</accession>
<reference evidence="3" key="1">
    <citation type="submission" date="2025-08" db="UniProtKB">
        <authorList>
            <consortium name="RefSeq"/>
        </authorList>
    </citation>
    <scope>IDENTIFICATION</scope>
    <source>
        <tissue evidence="3">Whole body</tissue>
    </source>
</reference>
<keyword evidence="3" id="KW-0481">Metalloenzyme inhibitor</keyword>
<dbReference type="Gene3D" id="2.10.25.10">
    <property type="entry name" value="Laminin"/>
    <property type="match status" value="2"/>
</dbReference>
<dbReference type="GeneID" id="113393188"/>
<dbReference type="OrthoDB" id="6236007at2759"/>
<evidence type="ECO:0000313" key="3">
    <source>
        <dbReference type="RefSeq" id="XP_026485722.2"/>
    </source>
</evidence>
<keyword evidence="2" id="KW-1185">Reference proteome</keyword>
<dbReference type="OMA" id="WRKDGVC"/>